<dbReference type="AlphaFoldDB" id="A0A3D8RBV3"/>
<evidence type="ECO:0000313" key="1">
    <source>
        <dbReference type="EMBL" id="RDW71398.1"/>
    </source>
</evidence>
<protein>
    <submittedName>
        <fullName evidence="1">Uncharacterized protein</fullName>
    </submittedName>
</protein>
<name>A0A3D8RBV3_9HELO</name>
<dbReference type="OrthoDB" id="10324877at2759"/>
<keyword evidence="2" id="KW-1185">Reference proteome</keyword>
<comment type="caution">
    <text evidence="1">The sequence shown here is derived from an EMBL/GenBank/DDBJ whole genome shotgun (WGS) entry which is preliminary data.</text>
</comment>
<dbReference type="Proteomes" id="UP000256645">
    <property type="component" value="Unassembled WGS sequence"/>
</dbReference>
<accession>A0A3D8RBV3</accession>
<reference evidence="1 2" key="1">
    <citation type="journal article" date="2018" name="IMA Fungus">
        <title>IMA Genome-F 9: Draft genome sequence of Annulohypoxylon stygium, Aspergillus mulundensis, Berkeleyomyces basicola (syn. Thielaviopsis basicola), Ceratocystis smalleyi, two Cercospora beticola strains, Coleophoma cylindrospora, Fusarium fracticaudum, Phialophora cf. hyalina, and Morchella septimelata.</title>
        <authorList>
            <person name="Wingfield B.D."/>
            <person name="Bills G.F."/>
            <person name="Dong Y."/>
            <person name="Huang W."/>
            <person name="Nel W.J."/>
            <person name="Swalarsk-Parry B.S."/>
            <person name="Vaghefi N."/>
            <person name="Wilken P.M."/>
            <person name="An Z."/>
            <person name="de Beer Z.W."/>
            <person name="De Vos L."/>
            <person name="Chen L."/>
            <person name="Duong T.A."/>
            <person name="Gao Y."/>
            <person name="Hammerbacher A."/>
            <person name="Kikkert J.R."/>
            <person name="Li Y."/>
            <person name="Li H."/>
            <person name="Li K."/>
            <person name="Li Q."/>
            <person name="Liu X."/>
            <person name="Ma X."/>
            <person name="Naidoo K."/>
            <person name="Pethybridge S.J."/>
            <person name="Sun J."/>
            <person name="Steenkamp E.T."/>
            <person name="van der Nest M.A."/>
            <person name="van Wyk S."/>
            <person name="Wingfield M.J."/>
            <person name="Xiong C."/>
            <person name="Yue Q."/>
            <person name="Zhang X."/>
        </authorList>
    </citation>
    <scope>NUCLEOTIDE SEQUENCE [LARGE SCALE GENOMIC DNA]</scope>
    <source>
        <strain evidence="1 2">BP6252</strain>
    </source>
</reference>
<evidence type="ECO:0000313" key="2">
    <source>
        <dbReference type="Proteomes" id="UP000256645"/>
    </source>
</evidence>
<gene>
    <name evidence="1" type="ORF">BP6252_07961</name>
</gene>
<organism evidence="1 2">
    <name type="scientific">Coleophoma cylindrospora</name>
    <dbReference type="NCBI Taxonomy" id="1849047"/>
    <lineage>
        <taxon>Eukaryota</taxon>
        <taxon>Fungi</taxon>
        <taxon>Dikarya</taxon>
        <taxon>Ascomycota</taxon>
        <taxon>Pezizomycotina</taxon>
        <taxon>Leotiomycetes</taxon>
        <taxon>Helotiales</taxon>
        <taxon>Dermateaceae</taxon>
        <taxon>Coleophoma</taxon>
    </lineage>
</organism>
<proteinExistence type="predicted"/>
<sequence length="360" mass="41851">MDTINLASCRFTTILPPETQLLIFWHLEIHEAIRILDTAFPHLKQLYLRYLPHHYNQWFNTLTSRSNLSYTDTLLLGGNSPIQRSDQFDSEMEDLGFSGDSGSPDQLGRLAAMDIYTFTSMNRRFRFPARGQYKQGHHQYLSHQLLQPLAEAAPSLTNAQEAIQMHLTKFLFQAWLPGVWSDIHQFTRCRNCLAGGPRRLTITSAWQYYATRRWKELKLTNNDLLRKKGVLLPLGWDEREDIEPYAVQGLFLDKEMLYDIMSNMTAAFHLGLLQPDTKDIVFHQDVTTSWLERIPEEEDFENVYRMRMAIKRTSQLCQLGTILEIEFTISAREKYIAELRKDASADFTIFSSALRPFGGR</sequence>
<dbReference type="EMBL" id="PDLM01000008">
    <property type="protein sequence ID" value="RDW71398.1"/>
    <property type="molecule type" value="Genomic_DNA"/>
</dbReference>